<dbReference type="SUPFAM" id="SSF53448">
    <property type="entry name" value="Nucleotide-diphospho-sugar transferases"/>
    <property type="match status" value="1"/>
</dbReference>
<dbReference type="PATRIC" id="fig|47311.3.peg.604"/>
<feature type="domain" description="Cupin type-2" evidence="2">
    <location>
        <begin position="258"/>
        <end position="317"/>
    </location>
</feature>
<name>A0A166EM67_9EURY</name>
<accession>A0A166EM67</accession>
<sequence length="337" mass="39006">MTETVGMILSGGFGKRLKPMTEKIPKPLVEIKDNYTIMDKQLLDFKNAGIKEVYLLTGFLSEKIEERYGGGKGRYEGIKLHYVIEDEPLGTLNAIRLGMDKLGGEKQCIIRNGDVVSDLNIKKMISQGEQSNYPFSIFITQMQSPYGIVEINGDRLVSFKEKPLLDYYINGGVYFSKGTINFGEFENGDIEKTLFPIMARENKLTYYKEDGLFWMAIDTNKELELIQKEYENRTDKPWGYEKVLIYTDKYLTKELFIKEGYQTSFHYHENKDETMYITNGAGYIEFEDKKEYFGKNDTIRIEPGIRHSIVATENTTLQEVSTPFLDDTIRVNDFYSR</sequence>
<dbReference type="InterPro" id="IPR005835">
    <property type="entry name" value="NTP_transferase_dom"/>
</dbReference>
<dbReference type="STRING" id="47311.MBCUT_05240"/>
<keyword evidence="3" id="KW-0548">Nucleotidyltransferase</keyword>
<dbReference type="EC" id="2.7.7.71" evidence="3"/>
<dbReference type="Gene3D" id="2.60.120.10">
    <property type="entry name" value="Jelly Rolls"/>
    <property type="match status" value="1"/>
</dbReference>
<dbReference type="InterPro" id="IPR029044">
    <property type="entry name" value="Nucleotide-diphossugar_trans"/>
</dbReference>
<dbReference type="AlphaFoldDB" id="A0A166EM67"/>
<dbReference type="OrthoDB" id="15372at2157"/>
<evidence type="ECO:0000259" key="1">
    <source>
        <dbReference type="Pfam" id="PF00483"/>
    </source>
</evidence>
<dbReference type="SUPFAM" id="SSF51182">
    <property type="entry name" value="RmlC-like cupins"/>
    <property type="match status" value="1"/>
</dbReference>
<dbReference type="InterPro" id="IPR050486">
    <property type="entry name" value="Mannose-1P_guanyltransferase"/>
</dbReference>
<keyword evidence="4" id="KW-1185">Reference proteome</keyword>
<proteinExistence type="predicted"/>
<dbReference type="InterPro" id="IPR014710">
    <property type="entry name" value="RmlC-like_jellyroll"/>
</dbReference>
<dbReference type="Gene3D" id="3.90.550.10">
    <property type="entry name" value="Spore Coat Polysaccharide Biosynthesis Protein SpsA, Chain A"/>
    <property type="match status" value="1"/>
</dbReference>
<evidence type="ECO:0000313" key="3">
    <source>
        <dbReference type="EMBL" id="KZX16805.1"/>
    </source>
</evidence>
<dbReference type="Pfam" id="PF00483">
    <property type="entry name" value="NTP_transferase"/>
    <property type="match status" value="1"/>
</dbReference>
<evidence type="ECO:0000313" key="4">
    <source>
        <dbReference type="Proteomes" id="UP000077275"/>
    </source>
</evidence>
<protein>
    <submittedName>
        <fullName evidence="3">D-glycero-alpha-D-manno-heptose 1-phosphate guanylyltransferase</fullName>
        <ecNumber evidence="3">2.7.7.71</ecNumber>
    </submittedName>
</protein>
<dbReference type="CDD" id="cd04181">
    <property type="entry name" value="NTP_transferase"/>
    <property type="match status" value="1"/>
</dbReference>
<feature type="domain" description="Nucleotidyl transferase" evidence="1">
    <location>
        <begin position="6"/>
        <end position="229"/>
    </location>
</feature>
<organism evidence="3 4">
    <name type="scientific">Methanobrevibacter cuticularis</name>
    <dbReference type="NCBI Taxonomy" id="47311"/>
    <lineage>
        <taxon>Archaea</taxon>
        <taxon>Methanobacteriati</taxon>
        <taxon>Methanobacteriota</taxon>
        <taxon>Methanomada group</taxon>
        <taxon>Methanobacteria</taxon>
        <taxon>Methanobacteriales</taxon>
        <taxon>Methanobacteriaceae</taxon>
        <taxon>Methanobrevibacter</taxon>
    </lineage>
</organism>
<dbReference type="GO" id="GO:0016779">
    <property type="term" value="F:nucleotidyltransferase activity"/>
    <property type="evidence" value="ECO:0007669"/>
    <property type="project" value="UniProtKB-KW"/>
</dbReference>
<reference evidence="3 4" key="1">
    <citation type="submission" date="2016-04" db="EMBL/GenBank/DDBJ databases">
        <title>Genome sequence of Methanobrevibacter cuticularis DSM 11139.</title>
        <authorList>
            <person name="Poehlein A."/>
            <person name="Seedorf H."/>
            <person name="Daniel R."/>
        </authorList>
    </citation>
    <scope>NUCLEOTIDE SEQUENCE [LARGE SCALE GENOMIC DNA]</scope>
    <source>
        <strain evidence="3 4">DSM 11139</strain>
    </source>
</reference>
<dbReference type="RefSeq" id="WP_067258630.1">
    <property type="nucleotide sequence ID" value="NZ_LWMW01000086.1"/>
</dbReference>
<evidence type="ECO:0000259" key="2">
    <source>
        <dbReference type="Pfam" id="PF07883"/>
    </source>
</evidence>
<dbReference type="InterPro" id="IPR011051">
    <property type="entry name" value="RmlC_Cupin_sf"/>
</dbReference>
<gene>
    <name evidence="3" type="primary">hddC_1</name>
    <name evidence="3" type="ORF">MBCUT_05240</name>
</gene>
<dbReference type="PANTHER" id="PTHR22572">
    <property type="entry name" value="SUGAR-1-PHOSPHATE GUANYL TRANSFERASE"/>
    <property type="match status" value="1"/>
</dbReference>
<dbReference type="EMBL" id="LWMW01000086">
    <property type="protein sequence ID" value="KZX16805.1"/>
    <property type="molecule type" value="Genomic_DNA"/>
</dbReference>
<comment type="caution">
    <text evidence="3">The sequence shown here is derived from an EMBL/GenBank/DDBJ whole genome shotgun (WGS) entry which is preliminary data.</text>
</comment>
<keyword evidence="3" id="KW-0808">Transferase</keyword>
<dbReference type="Pfam" id="PF07883">
    <property type="entry name" value="Cupin_2"/>
    <property type="match status" value="1"/>
</dbReference>
<dbReference type="InterPro" id="IPR013096">
    <property type="entry name" value="Cupin_2"/>
</dbReference>
<dbReference type="Proteomes" id="UP000077275">
    <property type="component" value="Unassembled WGS sequence"/>
</dbReference>